<evidence type="ECO:0000313" key="2">
    <source>
        <dbReference type="EMBL" id="QJA77923.1"/>
    </source>
</evidence>
<accession>A0A6H1ZZ79</accession>
<gene>
    <name evidence="2" type="ORF">MM415A01183_0009</name>
    <name evidence="3" type="ORF">MM415B03397_0008</name>
    <name evidence="1" type="ORF">TM448A03014_0010</name>
    <name evidence="4" type="ORF">TM448B02918_0008</name>
</gene>
<protein>
    <submittedName>
        <fullName evidence="1">Uncharacterized protein</fullName>
    </submittedName>
</protein>
<reference evidence="1" key="1">
    <citation type="submission" date="2020-03" db="EMBL/GenBank/DDBJ databases">
        <title>The deep terrestrial virosphere.</title>
        <authorList>
            <person name="Holmfeldt K."/>
            <person name="Nilsson E."/>
            <person name="Simone D."/>
            <person name="Lopez-Fernandez M."/>
            <person name="Wu X."/>
            <person name="de Brujin I."/>
            <person name="Lundin D."/>
            <person name="Andersson A."/>
            <person name="Bertilsson S."/>
            <person name="Dopson M."/>
        </authorList>
    </citation>
    <scope>NUCLEOTIDE SEQUENCE</scope>
    <source>
        <strain evidence="2">MM415A01183</strain>
        <strain evidence="3">MM415B03397</strain>
        <strain evidence="1">TM448A03014</strain>
        <strain evidence="4">TM448B02918</strain>
    </source>
</reference>
<evidence type="ECO:0000313" key="4">
    <source>
        <dbReference type="EMBL" id="QJI02078.1"/>
    </source>
</evidence>
<dbReference type="EMBL" id="MT144973">
    <property type="protein sequence ID" value="QJI02078.1"/>
    <property type="molecule type" value="Genomic_DNA"/>
</dbReference>
<dbReference type="AlphaFoldDB" id="A0A6H1ZZ79"/>
<evidence type="ECO:0000313" key="3">
    <source>
        <dbReference type="EMBL" id="QJA91335.1"/>
    </source>
</evidence>
<sequence>MSTYICDEQLHQAIEMLVGHLNAHVEEMDQAFLESDPEGGNTLDISLKITFTAKDKGVNVKTAMSFSKGKITEKDERLTYPRQKSLAGLG</sequence>
<name>A0A6H1ZZ79_9ZZZZ</name>
<dbReference type="EMBL" id="MT142980">
    <property type="protein sequence ID" value="QJA91335.1"/>
    <property type="molecule type" value="Genomic_DNA"/>
</dbReference>
<proteinExistence type="predicted"/>
<organism evidence="1">
    <name type="scientific">viral metagenome</name>
    <dbReference type="NCBI Taxonomy" id="1070528"/>
    <lineage>
        <taxon>unclassified sequences</taxon>
        <taxon>metagenomes</taxon>
        <taxon>organismal metagenomes</taxon>
    </lineage>
</organism>
<dbReference type="EMBL" id="MT144368">
    <property type="protein sequence ID" value="QJA52789.1"/>
    <property type="molecule type" value="Genomic_DNA"/>
</dbReference>
<evidence type="ECO:0000313" key="1">
    <source>
        <dbReference type="EMBL" id="QJA52789.1"/>
    </source>
</evidence>
<dbReference type="EMBL" id="MT142310">
    <property type="protein sequence ID" value="QJA77923.1"/>
    <property type="molecule type" value="Genomic_DNA"/>
</dbReference>